<organism evidence="7 8">
    <name type="scientific">Pseudohalioglobus lutimaris</name>
    <dbReference type="NCBI Taxonomy" id="1737061"/>
    <lineage>
        <taxon>Bacteria</taxon>
        <taxon>Pseudomonadati</taxon>
        <taxon>Pseudomonadota</taxon>
        <taxon>Gammaproteobacteria</taxon>
        <taxon>Cellvibrionales</taxon>
        <taxon>Halieaceae</taxon>
        <taxon>Pseudohalioglobus</taxon>
    </lineage>
</organism>
<dbReference type="EMBL" id="PKUS01000005">
    <property type="protein sequence ID" value="PLW69580.1"/>
    <property type="molecule type" value="Genomic_DNA"/>
</dbReference>
<sequence>MDSDVIRKSFSRLLGLLLFLIGGWLTIGGAWLASLGGSLYYLPAGLVTLSVALLVWRRRLLALWLYLGLALATLAWALAESGLDFWLLLPRLGMPLGLTILLLLVLWPGGRFLPGAGRSRAPWAGLAVVGAFAGVMAIAFVGEGESPGSPAPTRPLTLDAVADAEDATQWRAYGRTRAGTRYVPADQITPDNVDQLQVAWSYRTGDLPEAYPGARNAYSFQATPLKADDSLYLCSPRNIVIALDAETGQERWRHDPGINTSGIYMLACRGVSYHERANAEAACAKRILVATLDARLIALDAATGNRCPDFGEGGEISLLDGLGEVKPGYYLVSSPPAIVGEVAIVGGFVLDNMSVDEPPGVVRGYDVSSGRQLWAWDAGRPDAAGPWQPGEPYTRGSPNAWSVFSADEALGLVYIPTGNATPDYYGGQRTAAQDRYSSSVVALEASTGSVRWSFQTVHHDLWDYDVASQPVLIDLPVDGELVPALIQPTKHGEIFLLDRRSGEPVAAVEEQPVPRGSIPGERYSPTQPASVGMPSLTPPEMVEKDMWGATALDQLWCRIAFKQLRYEGKFTPPGLERTLSWPGNNGVMNWGSVSVDESRKLMAVSSSYMPLLVKLLPRDAAPPGEQISFDQRNVPISPQMGTPYAVSTERPFLSPLGVPCNAPPWGRLSLIDLNSRELLWQRPLGTTRDVAPLGIAMPGAFTQGGSIITRGGLVFIAGAQDDYLRAFDIETGVELWKGRLPAGGQATPMSFVSADNGKQYVVIAAGGHQYMQTTIGDYVIAFSLPD</sequence>
<evidence type="ECO:0000256" key="4">
    <source>
        <dbReference type="SAM" id="MobiDB-lite"/>
    </source>
</evidence>
<gene>
    <name evidence="7" type="ORF">C0039_06095</name>
</gene>
<dbReference type="InterPro" id="IPR017511">
    <property type="entry name" value="PQQ_mDH"/>
</dbReference>
<keyword evidence="5" id="KW-0812">Transmembrane</keyword>
<dbReference type="GO" id="GO:0016020">
    <property type="term" value="C:membrane"/>
    <property type="evidence" value="ECO:0007669"/>
    <property type="project" value="InterPro"/>
</dbReference>
<dbReference type="NCBIfam" id="TIGR03074">
    <property type="entry name" value="PQQ_membr_DH"/>
    <property type="match status" value="1"/>
</dbReference>
<keyword evidence="3" id="KW-0560">Oxidoreductase</keyword>
<evidence type="ECO:0000259" key="6">
    <source>
        <dbReference type="Pfam" id="PF01011"/>
    </source>
</evidence>
<feature type="transmembrane region" description="Helical" evidence="5">
    <location>
        <begin position="121"/>
        <end position="142"/>
    </location>
</feature>
<evidence type="ECO:0000256" key="5">
    <source>
        <dbReference type="SAM" id="Phobius"/>
    </source>
</evidence>
<dbReference type="Gene3D" id="2.140.10.10">
    <property type="entry name" value="Quinoprotein alcohol dehydrogenase-like superfamily"/>
    <property type="match status" value="1"/>
</dbReference>
<name>A0A2N5X516_9GAMM</name>
<dbReference type="InterPro" id="IPR011047">
    <property type="entry name" value="Quinoprotein_ADH-like_sf"/>
</dbReference>
<dbReference type="SMART" id="SM00564">
    <property type="entry name" value="PQQ"/>
    <property type="match status" value="6"/>
</dbReference>
<dbReference type="PANTHER" id="PTHR32303">
    <property type="entry name" value="QUINOPROTEIN ALCOHOL DEHYDROGENASE (CYTOCHROME C)"/>
    <property type="match status" value="1"/>
</dbReference>
<evidence type="ECO:0000256" key="3">
    <source>
        <dbReference type="ARBA" id="ARBA00023002"/>
    </source>
</evidence>
<evidence type="ECO:0000313" key="8">
    <source>
        <dbReference type="Proteomes" id="UP000235005"/>
    </source>
</evidence>
<feature type="region of interest" description="Disordered" evidence="4">
    <location>
        <begin position="513"/>
        <end position="532"/>
    </location>
</feature>
<dbReference type="PANTHER" id="PTHR32303:SF4">
    <property type="entry name" value="QUINOPROTEIN GLUCOSE DEHYDROGENASE"/>
    <property type="match status" value="1"/>
</dbReference>
<accession>A0A2N5X516</accession>
<feature type="domain" description="Pyrrolo-quinoline quinone repeat" evidence="6">
    <location>
        <begin position="170"/>
        <end position="761"/>
    </location>
</feature>
<dbReference type="GO" id="GO:0008876">
    <property type="term" value="F:quinoprotein glucose dehydrogenase activity"/>
    <property type="evidence" value="ECO:0007669"/>
    <property type="project" value="TreeGrafter"/>
</dbReference>
<evidence type="ECO:0000256" key="1">
    <source>
        <dbReference type="ARBA" id="ARBA00001931"/>
    </source>
</evidence>
<dbReference type="RefSeq" id="WP_101517581.1">
    <property type="nucleotide sequence ID" value="NZ_PKUS01000005.1"/>
</dbReference>
<dbReference type="Pfam" id="PF01011">
    <property type="entry name" value="PQQ"/>
    <property type="match status" value="1"/>
</dbReference>
<dbReference type="SUPFAM" id="SSF50998">
    <property type="entry name" value="Quinoprotein alcohol dehydrogenase-like"/>
    <property type="match status" value="1"/>
</dbReference>
<comment type="cofactor">
    <cofactor evidence="1">
        <name>pyrroloquinoline quinone</name>
        <dbReference type="ChEBI" id="CHEBI:58442"/>
    </cofactor>
</comment>
<proteinExistence type="inferred from homology"/>
<comment type="similarity">
    <text evidence="2">Belongs to the bacterial PQQ dehydrogenase family.</text>
</comment>
<dbReference type="Proteomes" id="UP000235005">
    <property type="component" value="Unassembled WGS sequence"/>
</dbReference>
<keyword evidence="5" id="KW-0472">Membrane</keyword>
<dbReference type="GO" id="GO:0048038">
    <property type="term" value="F:quinone binding"/>
    <property type="evidence" value="ECO:0007669"/>
    <property type="project" value="InterPro"/>
</dbReference>
<dbReference type="CDD" id="cd10280">
    <property type="entry name" value="PQQ_mGDH"/>
    <property type="match status" value="1"/>
</dbReference>
<protein>
    <submittedName>
        <fullName evidence="7">Membrane-bound PQQ-dependent dehydrogenase, glucose/quinate/shikimate family</fullName>
    </submittedName>
</protein>
<feature type="transmembrane region" description="Helical" evidence="5">
    <location>
        <begin position="63"/>
        <end position="79"/>
    </location>
</feature>
<reference evidence="7 8" key="1">
    <citation type="submission" date="2018-01" db="EMBL/GenBank/DDBJ databases">
        <title>The draft genome sequence of Halioglobus lutimaris HF004.</title>
        <authorList>
            <person name="Du Z.-J."/>
            <person name="Shi M.-J."/>
        </authorList>
    </citation>
    <scope>NUCLEOTIDE SEQUENCE [LARGE SCALE GENOMIC DNA]</scope>
    <source>
        <strain evidence="7 8">HF004</strain>
    </source>
</reference>
<feature type="transmembrane region" description="Helical" evidence="5">
    <location>
        <begin position="12"/>
        <end position="33"/>
    </location>
</feature>
<evidence type="ECO:0000256" key="2">
    <source>
        <dbReference type="ARBA" id="ARBA00008156"/>
    </source>
</evidence>
<dbReference type="AlphaFoldDB" id="A0A2N5X516"/>
<comment type="caution">
    <text evidence="7">The sequence shown here is derived from an EMBL/GenBank/DDBJ whole genome shotgun (WGS) entry which is preliminary data.</text>
</comment>
<keyword evidence="8" id="KW-1185">Reference proteome</keyword>
<dbReference type="OrthoDB" id="9794322at2"/>
<keyword evidence="5" id="KW-1133">Transmembrane helix</keyword>
<dbReference type="InterPro" id="IPR018391">
    <property type="entry name" value="PQQ_b-propeller_rpt"/>
</dbReference>
<dbReference type="InterPro" id="IPR002372">
    <property type="entry name" value="PQQ_rpt_dom"/>
</dbReference>
<feature type="transmembrane region" description="Helical" evidence="5">
    <location>
        <begin position="85"/>
        <end position="109"/>
    </location>
</feature>
<evidence type="ECO:0000313" key="7">
    <source>
        <dbReference type="EMBL" id="PLW69580.1"/>
    </source>
</evidence>
<feature type="transmembrane region" description="Helical" evidence="5">
    <location>
        <begin position="39"/>
        <end position="56"/>
    </location>
</feature>